<organism evidence="6 7">
    <name type="scientific">Streptomyces carpinensis</name>
    <dbReference type="NCBI Taxonomy" id="66369"/>
    <lineage>
        <taxon>Bacteria</taxon>
        <taxon>Bacillati</taxon>
        <taxon>Actinomycetota</taxon>
        <taxon>Actinomycetes</taxon>
        <taxon>Kitasatosporales</taxon>
        <taxon>Streptomycetaceae</taxon>
        <taxon>Streptomyces</taxon>
    </lineage>
</organism>
<evidence type="ECO:0000313" key="6">
    <source>
        <dbReference type="EMBL" id="MER6983538.1"/>
    </source>
</evidence>
<dbReference type="PANTHER" id="PTHR30055:SF234">
    <property type="entry name" value="HTH-TYPE TRANSCRIPTIONAL REGULATOR BETI"/>
    <property type="match status" value="1"/>
</dbReference>
<dbReference type="SUPFAM" id="SSF48498">
    <property type="entry name" value="Tetracyclin repressor-like, C-terminal domain"/>
    <property type="match status" value="1"/>
</dbReference>
<protein>
    <submittedName>
        <fullName evidence="6">TetR/AcrR family transcriptional regulator</fullName>
    </submittedName>
</protein>
<evidence type="ECO:0000256" key="3">
    <source>
        <dbReference type="ARBA" id="ARBA00023163"/>
    </source>
</evidence>
<dbReference type="RefSeq" id="WP_086723522.1">
    <property type="nucleotide sequence ID" value="NZ_MUBM01000035.1"/>
</dbReference>
<name>A0ABV1WI85_9ACTN</name>
<proteinExistence type="predicted"/>
<dbReference type="InterPro" id="IPR001647">
    <property type="entry name" value="HTH_TetR"/>
</dbReference>
<comment type="caution">
    <text evidence="6">The sequence shown here is derived from an EMBL/GenBank/DDBJ whole genome shotgun (WGS) entry which is preliminary data.</text>
</comment>
<dbReference type="InterPro" id="IPR025996">
    <property type="entry name" value="MT1864/Rv1816-like_C"/>
</dbReference>
<reference evidence="6 7" key="1">
    <citation type="submission" date="2024-06" db="EMBL/GenBank/DDBJ databases">
        <title>The Natural Products Discovery Center: Release of the First 8490 Sequenced Strains for Exploring Actinobacteria Biosynthetic Diversity.</title>
        <authorList>
            <person name="Kalkreuter E."/>
            <person name="Kautsar S.A."/>
            <person name="Yang D."/>
            <person name="Bader C.D."/>
            <person name="Teijaro C.N."/>
            <person name="Fluegel L."/>
            <person name="Davis C.M."/>
            <person name="Simpson J.R."/>
            <person name="Lauterbach L."/>
            <person name="Steele A.D."/>
            <person name="Gui C."/>
            <person name="Meng S."/>
            <person name="Li G."/>
            <person name="Viehrig K."/>
            <person name="Ye F."/>
            <person name="Su P."/>
            <person name="Kiefer A.F."/>
            <person name="Nichols A."/>
            <person name="Cepeda A.J."/>
            <person name="Yan W."/>
            <person name="Fan B."/>
            <person name="Jiang Y."/>
            <person name="Adhikari A."/>
            <person name="Zheng C.-J."/>
            <person name="Schuster L."/>
            <person name="Cowan T.M."/>
            <person name="Smanski M.J."/>
            <person name="Chevrette M.G."/>
            <person name="De Carvalho L.P.S."/>
            <person name="Shen B."/>
        </authorList>
    </citation>
    <scope>NUCLEOTIDE SEQUENCE [LARGE SCALE GENOMIC DNA]</scope>
    <source>
        <strain evidence="6 7">NPDC000634</strain>
    </source>
</reference>
<dbReference type="Pfam" id="PF00440">
    <property type="entry name" value="TetR_N"/>
    <property type="match status" value="1"/>
</dbReference>
<keyword evidence="3" id="KW-0804">Transcription</keyword>
<keyword evidence="1" id="KW-0805">Transcription regulation</keyword>
<gene>
    <name evidence="6" type="ORF">ABT317_42965</name>
</gene>
<dbReference type="PANTHER" id="PTHR30055">
    <property type="entry name" value="HTH-TYPE TRANSCRIPTIONAL REGULATOR RUTR"/>
    <property type="match status" value="1"/>
</dbReference>
<evidence type="ECO:0000256" key="1">
    <source>
        <dbReference type="ARBA" id="ARBA00023015"/>
    </source>
</evidence>
<evidence type="ECO:0000259" key="5">
    <source>
        <dbReference type="PROSITE" id="PS50977"/>
    </source>
</evidence>
<keyword evidence="7" id="KW-1185">Reference proteome</keyword>
<evidence type="ECO:0000313" key="7">
    <source>
        <dbReference type="Proteomes" id="UP001458415"/>
    </source>
</evidence>
<keyword evidence="2 4" id="KW-0238">DNA-binding</keyword>
<dbReference type="PROSITE" id="PS50977">
    <property type="entry name" value="HTH_TETR_2"/>
    <property type="match status" value="1"/>
</dbReference>
<evidence type="ECO:0000256" key="4">
    <source>
        <dbReference type="PROSITE-ProRule" id="PRU00335"/>
    </source>
</evidence>
<dbReference type="EMBL" id="JBEPCU010001412">
    <property type="protein sequence ID" value="MER6983538.1"/>
    <property type="molecule type" value="Genomic_DNA"/>
</dbReference>
<dbReference type="InterPro" id="IPR050109">
    <property type="entry name" value="HTH-type_TetR-like_transc_reg"/>
</dbReference>
<dbReference type="InterPro" id="IPR036271">
    <property type="entry name" value="Tet_transcr_reg_TetR-rel_C_sf"/>
</dbReference>
<sequence length="214" mass="23310">MPPTGRQQRGRNPRGEGNRLREEIIAATLRLLDELGGDQALSLRAVARDIEVAATSVYLHFPDRDALVLAALERCHQDLMLAVQRAETAAEGPVARLRAGTLTLGTWAHDHPGLYKVLHESTLNQRADMRFKEELALTTTAAVRRCMDAGLAPRDDAAVVALDLRAAVHGAVSMRVNQPDLPWPPLEEQVDRLLTKLVGVAPEDSADPRSAAGR</sequence>
<dbReference type="Pfam" id="PF13305">
    <property type="entry name" value="TetR_C_33"/>
    <property type="match status" value="1"/>
</dbReference>
<accession>A0ABV1WI85</accession>
<feature type="DNA-binding region" description="H-T-H motif" evidence="4">
    <location>
        <begin position="42"/>
        <end position="61"/>
    </location>
</feature>
<dbReference type="InterPro" id="IPR009057">
    <property type="entry name" value="Homeodomain-like_sf"/>
</dbReference>
<evidence type="ECO:0000256" key="2">
    <source>
        <dbReference type="ARBA" id="ARBA00023125"/>
    </source>
</evidence>
<feature type="domain" description="HTH tetR-type" evidence="5">
    <location>
        <begin position="18"/>
        <end position="79"/>
    </location>
</feature>
<dbReference type="Gene3D" id="1.10.357.10">
    <property type="entry name" value="Tetracycline Repressor, domain 2"/>
    <property type="match status" value="1"/>
</dbReference>
<dbReference type="SUPFAM" id="SSF46689">
    <property type="entry name" value="Homeodomain-like"/>
    <property type="match status" value="1"/>
</dbReference>
<dbReference type="Proteomes" id="UP001458415">
    <property type="component" value="Unassembled WGS sequence"/>
</dbReference>